<evidence type="ECO:0000256" key="11">
    <source>
        <dbReference type="RuleBase" id="RU003657"/>
    </source>
</evidence>
<organism evidence="12 13">
    <name type="scientific">Humidesulfovibrio mexicanus</name>
    <dbReference type="NCBI Taxonomy" id="147047"/>
    <lineage>
        <taxon>Bacteria</taxon>
        <taxon>Pseudomonadati</taxon>
        <taxon>Thermodesulfobacteriota</taxon>
        <taxon>Desulfovibrionia</taxon>
        <taxon>Desulfovibrionales</taxon>
        <taxon>Desulfovibrionaceae</taxon>
        <taxon>Humidesulfovibrio</taxon>
    </lineage>
</organism>
<evidence type="ECO:0000313" key="13">
    <source>
        <dbReference type="Proteomes" id="UP000198324"/>
    </source>
</evidence>
<keyword evidence="7" id="KW-0456">Lyase</keyword>
<dbReference type="InterPro" id="IPR004651">
    <property type="entry name" value="HisF"/>
</dbReference>
<name>A0A239BVU7_9BACT</name>
<evidence type="ECO:0000256" key="3">
    <source>
        <dbReference type="ARBA" id="ARBA00011152"/>
    </source>
</evidence>
<dbReference type="Pfam" id="PF00977">
    <property type="entry name" value="His_biosynth"/>
    <property type="match status" value="1"/>
</dbReference>
<evidence type="ECO:0000313" key="12">
    <source>
        <dbReference type="EMBL" id="SNS11561.1"/>
    </source>
</evidence>
<keyword evidence="6 11" id="KW-0368">Histidine biosynthesis</keyword>
<evidence type="ECO:0000256" key="10">
    <source>
        <dbReference type="ARBA" id="ARBA00047838"/>
    </source>
</evidence>
<dbReference type="EC" id="4.3.2.10" evidence="4"/>
<comment type="function">
    <text evidence="8">IGPS catalyzes the conversion of PRFAR and glutamine to IGP, AICAR and glutamate. The HisF subunit catalyzes the cyclization activity that produces IGP and AICAR from PRFAR using the ammonia provided by the HisH subunit.</text>
</comment>
<dbReference type="InterPro" id="IPR050064">
    <property type="entry name" value="IGPS_HisA/HisF"/>
</dbReference>
<dbReference type="CDD" id="cd04731">
    <property type="entry name" value="HisF"/>
    <property type="match status" value="1"/>
</dbReference>
<dbReference type="GO" id="GO:0016829">
    <property type="term" value="F:lyase activity"/>
    <property type="evidence" value="ECO:0007669"/>
    <property type="project" value="UniProtKB-KW"/>
</dbReference>
<comment type="subunit">
    <text evidence="3">Heterodimer of HisH and HisF.</text>
</comment>
<dbReference type="RefSeq" id="WP_089275008.1">
    <property type="nucleotide sequence ID" value="NZ_FZOC01000006.1"/>
</dbReference>
<dbReference type="EMBL" id="FZOC01000006">
    <property type="protein sequence ID" value="SNS11561.1"/>
    <property type="molecule type" value="Genomic_DNA"/>
</dbReference>
<dbReference type="GO" id="GO:0000107">
    <property type="term" value="F:imidazoleglycerol-phosphate synthase activity"/>
    <property type="evidence" value="ECO:0007669"/>
    <property type="project" value="InterPro"/>
</dbReference>
<evidence type="ECO:0000256" key="9">
    <source>
        <dbReference type="ARBA" id="ARBA00030264"/>
    </source>
</evidence>
<keyword evidence="5 11" id="KW-0028">Amino-acid biosynthesis</keyword>
<dbReference type="InterPro" id="IPR011060">
    <property type="entry name" value="RibuloseP-bd_barrel"/>
</dbReference>
<dbReference type="InterPro" id="IPR013785">
    <property type="entry name" value="Aldolase_TIM"/>
</dbReference>
<accession>A0A239BVU7</accession>
<proteinExistence type="inferred from homology"/>
<sequence length="293" mass="30797">MLKKRVIACLLLTGDGGGLVVQSLGFHRRLPVGRPEIAAEFLDSWGVDEIILLKIDARGPGDTADPELVRRVAGRCFAPLTVGGGIRSVEDAARLVRAGADKIVVNAGALESPALVGDIARVYGSQCVVGAMDVRRLDGDRLRVFTGGAKIPAHLAPEAWATRLEALGAGEILVQAADRDGQGQGYDLDLTRRVAQAVSVPVIALGGAGRPEHLRAVLTETGAAAAAVGNMLHYTEHSVAVCKASLRAHGVDVRLSPSDEHGAAGFDADGRMVKRPDEALSAMRFEHHPKEVI</sequence>
<gene>
    <name evidence="12" type="ORF">SAMN04488503_2808</name>
</gene>
<keyword evidence="13" id="KW-1185">Reference proteome</keyword>
<dbReference type="InterPro" id="IPR006062">
    <property type="entry name" value="His_biosynth"/>
</dbReference>
<comment type="similarity">
    <text evidence="2 11">Belongs to the HisA/HisF family.</text>
</comment>
<protein>
    <recommendedName>
        <fullName evidence="4">imidazole glycerol-phosphate synthase</fullName>
        <ecNumber evidence="4">4.3.2.10</ecNumber>
    </recommendedName>
    <alternativeName>
        <fullName evidence="9">IGP synthase cyclase subunit</fullName>
    </alternativeName>
</protein>
<dbReference type="UniPathway" id="UPA00031">
    <property type="reaction ID" value="UER00010"/>
</dbReference>
<evidence type="ECO:0000256" key="2">
    <source>
        <dbReference type="ARBA" id="ARBA00009667"/>
    </source>
</evidence>
<evidence type="ECO:0000256" key="4">
    <source>
        <dbReference type="ARBA" id="ARBA00012809"/>
    </source>
</evidence>
<dbReference type="PANTHER" id="PTHR21235:SF2">
    <property type="entry name" value="IMIDAZOLE GLYCEROL PHOSPHATE SYNTHASE HISHF"/>
    <property type="match status" value="1"/>
</dbReference>
<comment type="catalytic activity">
    <reaction evidence="10">
        <text>5-[(5-phospho-1-deoxy-D-ribulos-1-ylimino)methylamino]-1-(5-phospho-beta-D-ribosyl)imidazole-4-carboxamide + L-glutamine = D-erythro-1-(imidazol-4-yl)glycerol 3-phosphate + 5-amino-1-(5-phospho-beta-D-ribosyl)imidazole-4-carboxamide + L-glutamate + H(+)</text>
        <dbReference type="Rhea" id="RHEA:24793"/>
        <dbReference type="ChEBI" id="CHEBI:15378"/>
        <dbReference type="ChEBI" id="CHEBI:29985"/>
        <dbReference type="ChEBI" id="CHEBI:58278"/>
        <dbReference type="ChEBI" id="CHEBI:58359"/>
        <dbReference type="ChEBI" id="CHEBI:58475"/>
        <dbReference type="ChEBI" id="CHEBI:58525"/>
        <dbReference type="EC" id="4.3.2.10"/>
    </reaction>
</comment>
<dbReference type="GO" id="GO:0000105">
    <property type="term" value="P:L-histidine biosynthetic process"/>
    <property type="evidence" value="ECO:0007669"/>
    <property type="project" value="UniProtKB-UniPathway"/>
</dbReference>
<evidence type="ECO:0000256" key="5">
    <source>
        <dbReference type="ARBA" id="ARBA00022605"/>
    </source>
</evidence>
<reference evidence="12 13" key="1">
    <citation type="submission" date="2017-06" db="EMBL/GenBank/DDBJ databases">
        <authorList>
            <person name="Kim H.J."/>
            <person name="Triplett B.A."/>
        </authorList>
    </citation>
    <scope>NUCLEOTIDE SEQUENCE [LARGE SCALE GENOMIC DNA]</scope>
    <source>
        <strain evidence="12 13">DSM 13116</strain>
    </source>
</reference>
<evidence type="ECO:0000256" key="8">
    <source>
        <dbReference type="ARBA" id="ARBA00025475"/>
    </source>
</evidence>
<dbReference type="Proteomes" id="UP000198324">
    <property type="component" value="Unassembled WGS sequence"/>
</dbReference>
<evidence type="ECO:0000256" key="6">
    <source>
        <dbReference type="ARBA" id="ARBA00023102"/>
    </source>
</evidence>
<evidence type="ECO:0000256" key="7">
    <source>
        <dbReference type="ARBA" id="ARBA00023239"/>
    </source>
</evidence>
<comment type="pathway">
    <text evidence="1">Amino-acid biosynthesis; L-histidine biosynthesis; L-histidine from 5-phospho-alpha-D-ribose 1-diphosphate: step 5/9.</text>
</comment>
<evidence type="ECO:0000256" key="1">
    <source>
        <dbReference type="ARBA" id="ARBA00005091"/>
    </source>
</evidence>
<dbReference type="AlphaFoldDB" id="A0A239BVU7"/>
<dbReference type="Gene3D" id="3.20.20.70">
    <property type="entry name" value="Aldolase class I"/>
    <property type="match status" value="1"/>
</dbReference>
<dbReference type="OrthoDB" id="9807749at2"/>
<dbReference type="SUPFAM" id="SSF51366">
    <property type="entry name" value="Ribulose-phoshate binding barrel"/>
    <property type="match status" value="1"/>
</dbReference>
<dbReference type="PANTHER" id="PTHR21235">
    <property type="entry name" value="IMIDAZOLE GLYCEROL PHOSPHATE SYNTHASE SUBUNIT HISF/H IGP SYNTHASE SUBUNIT HISF/H"/>
    <property type="match status" value="1"/>
</dbReference>